<feature type="domain" description="AMP-dependent synthetase/ligase" evidence="1">
    <location>
        <begin position="26"/>
        <end position="379"/>
    </location>
</feature>
<evidence type="ECO:0000313" key="4">
    <source>
        <dbReference type="Proteomes" id="UP000477722"/>
    </source>
</evidence>
<dbReference type="InterPro" id="IPR020845">
    <property type="entry name" value="AMP-binding_CS"/>
</dbReference>
<dbReference type="EMBL" id="JAAKZZ010000233">
    <property type="protein sequence ID" value="NGO70792.1"/>
    <property type="molecule type" value="Genomic_DNA"/>
</dbReference>
<dbReference type="GO" id="GO:0016877">
    <property type="term" value="F:ligase activity, forming carbon-sulfur bonds"/>
    <property type="evidence" value="ECO:0007669"/>
    <property type="project" value="UniProtKB-ARBA"/>
</dbReference>
<dbReference type="RefSeq" id="WP_165300447.1">
    <property type="nucleotide sequence ID" value="NZ_JAAKZZ010000233.1"/>
</dbReference>
<dbReference type="PROSITE" id="PS00455">
    <property type="entry name" value="AMP_BINDING"/>
    <property type="match status" value="1"/>
</dbReference>
<gene>
    <name evidence="3" type="ORF">G5C65_21035</name>
</gene>
<name>A0A6G4X0Z1_9ACTN</name>
<proteinExistence type="predicted"/>
<dbReference type="PANTHER" id="PTHR43767:SF7">
    <property type="entry name" value="MEDIUM_LONG-CHAIN-FATTY-ACID--COA LIGASE FADD8"/>
    <property type="match status" value="1"/>
</dbReference>
<dbReference type="InterPro" id="IPR000873">
    <property type="entry name" value="AMP-dep_synth/lig_dom"/>
</dbReference>
<dbReference type="Gene3D" id="3.40.50.12780">
    <property type="entry name" value="N-terminal domain of ligase-like"/>
    <property type="match status" value="1"/>
</dbReference>
<evidence type="ECO:0000259" key="2">
    <source>
        <dbReference type="Pfam" id="PF13193"/>
    </source>
</evidence>
<organism evidence="3 4">
    <name type="scientific">Streptomyces boncukensis</name>
    <dbReference type="NCBI Taxonomy" id="2711219"/>
    <lineage>
        <taxon>Bacteria</taxon>
        <taxon>Bacillati</taxon>
        <taxon>Actinomycetota</taxon>
        <taxon>Actinomycetes</taxon>
        <taxon>Kitasatosporales</taxon>
        <taxon>Streptomycetaceae</taxon>
        <taxon>Streptomyces</taxon>
    </lineage>
</organism>
<dbReference type="InterPro" id="IPR042099">
    <property type="entry name" value="ANL_N_sf"/>
</dbReference>
<dbReference type="InterPro" id="IPR050237">
    <property type="entry name" value="ATP-dep_AMP-bd_enzyme"/>
</dbReference>
<dbReference type="Pfam" id="PF00501">
    <property type="entry name" value="AMP-binding"/>
    <property type="match status" value="1"/>
</dbReference>
<sequence length="516" mass="55092">MTPTSPASSDSAQFESYVEAILTVLDRTPDRAVLTTADGRHIRAGELRDDVYRYAAELADRGIGRGSTVSLLAGNRPEVLAARYAANLLGARVVSLYQGMAPATLAHLVASVETELLLVDPELRHSAEQLLAHHRPPRLLALAPGAFGPDLPGYAAVHSPLPVPGAARPGDDWCIRHTGGTTGVPKGVRMAHGPYQDVLALGSVFAGEPPRFLACTTLAHVAGNIADATLLAGGSVVLHRDFDPDAVLGTVERERITHLWLLPPLLYQLLDSPALPRTDLSSVHRVTYGGCAASPTRLRHAYEVFGPVLFGGYGQSEAGHITAIGPDEHKDMPEEGQATVGRPVPGVEIAIHDAEGNRLGPGRTGELRVRSAQAMAGYWKQPGVTAGVLRDGWVHTGDVGYTDEEGYVYLVDRVKDMIVVVGGHVYTSELEDLLLTHPAVGRCAAFGVRRADAGEEVHVAVVPSPGHRLEPDLLRAYVTDRKGAMYAPDRLHPVRDIPLTPLGKPDKKRLRAAYGG</sequence>
<dbReference type="InterPro" id="IPR045851">
    <property type="entry name" value="AMP-bd_C_sf"/>
</dbReference>
<dbReference type="PANTHER" id="PTHR43767">
    <property type="entry name" value="LONG-CHAIN-FATTY-ACID--COA LIGASE"/>
    <property type="match status" value="1"/>
</dbReference>
<feature type="domain" description="AMP-binding enzyme C-terminal" evidence="2">
    <location>
        <begin position="429"/>
        <end position="504"/>
    </location>
</feature>
<dbReference type="InterPro" id="IPR025110">
    <property type="entry name" value="AMP-bd_C"/>
</dbReference>
<accession>A0A6G4X0Z1</accession>
<dbReference type="Gene3D" id="3.30.300.30">
    <property type="match status" value="1"/>
</dbReference>
<dbReference type="Pfam" id="PF13193">
    <property type="entry name" value="AMP-binding_C"/>
    <property type="match status" value="1"/>
</dbReference>
<evidence type="ECO:0000313" key="3">
    <source>
        <dbReference type="EMBL" id="NGO70792.1"/>
    </source>
</evidence>
<protein>
    <submittedName>
        <fullName evidence="3">AMP-binding protein</fullName>
    </submittedName>
</protein>
<reference evidence="3 4" key="1">
    <citation type="submission" date="2020-02" db="EMBL/GenBank/DDBJ databases">
        <title>Whole-genome analyses of novel actinobacteria.</title>
        <authorList>
            <person name="Sahin N."/>
            <person name="Tatar D."/>
        </authorList>
    </citation>
    <scope>NUCLEOTIDE SEQUENCE [LARGE SCALE GENOMIC DNA]</scope>
    <source>
        <strain evidence="3 4">SB3404</strain>
    </source>
</reference>
<evidence type="ECO:0000259" key="1">
    <source>
        <dbReference type="Pfam" id="PF00501"/>
    </source>
</evidence>
<dbReference type="AlphaFoldDB" id="A0A6G4X0Z1"/>
<keyword evidence="4" id="KW-1185">Reference proteome</keyword>
<dbReference type="SUPFAM" id="SSF56801">
    <property type="entry name" value="Acetyl-CoA synthetase-like"/>
    <property type="match status" value="1"/>
</dbReference>
<comment type="caution">
    <text evidence="3">The sequence shown here is derived from an EMBL/GenBank/DDBJ whole genome shotgun (WGS) entry which is preliminary data.</text>
</comment>
<dbReference type="Proteomes" id="UP000477722">
    <property type="component" value="Unassembled WGS sequence"/>
</dbReference>